<proteinExistence type="inferred from homology"/>
<evidence type="ECO:0000256" key="1">
    <source>
        <dbReference type="ARBA" id="ARBA00010169"/>
    </source>
</evidence>
<dbReference type="GO" id="GO:0010038">
    <property type="term" value="P:response to metal ion"/>
    <property type="evidence" value="ECO:0007669"/>
    <property type="project" value="InterPro"/>
</dbReference>
<dbReference type="GO" id="GO:0005507">
    <property type="term" value="F:copper ion binding"/>
    <property type="evidence" value="ECO:0007669"/>
    <property type="project" value="TreeGrafter"/>
</dbReference>
<evidence type="ECO:0000313" key="3">
    <source>
        <dbReference type="Proteomes" id="UP000244906"/>
    </source>
</evidence>
<organism evidence="2 3">
    <name type="scientific">Pelagibaculum spongiae</name>
    <dbReference type="NCBI Taxonomy" id="2080658"/>
    <lineage>
        <taxon>Bacteria</taxon>
        <taxon>Pseudomonadati</taxon>
        <taxon>Pseudomonadota</taxon>
        <taxon>Gammaproteobacteria</taxon>
        <taxon>Oceanospirillales</taxon>
        <taxon>Pelagibaculum</taxon>
    </lineage>
</organism>
<dbReference type="Proteomes" id="UP000244906">
    <property type="component" value="Unassembled WGS sequence"/>
</dbReference>
<dbReference type="InterPro" id="IPR004323">
    <property type="entry name" value="Ion_tolerance_CutA"/>
</dbReference>
<dbReference type="PANTHER" id="PTHR23419">
    <property type="entry name" value="DIVALENT CATION TOLERANCE CUTA-RELATED"/>
    <property type="match status" value="1"/>
</dbReference>
<reference evidence="2 3" key="1">
    <citation type="submission" date="2018-04" db="EMBL/GenBank/DDBJ databases">
        <title>Thalassorhabdus spongiae gen. nov., sp. nov., isolated from a marine sponge in South-West Iceland.</title>
        <authorList>
            <person name="Knobloch S."/>
            <person name="Daussin A."/>
            <person name="Johannsson R."/>
            <person name="Marteinsson V.T."/>
        </authorList>
    </citation>
    <scope>NUCLEOTIDE SEQUENCE [LARGE SCALE GENOMIC DNA]</scope>
    <source>
        <strain evidence="2 3">Hp12</strain>
    </source>
</reference>
<comment type="similarity">
    <text evidence="1">Belongs to the CutA family.</text>
</comment>
<dbReference type="EMBL" id="QDDL01000008">
    <property type="protein sequence ID" value="PVZ66415.1"/>
    <property type="molecule type" value="Genomic_DNA"/>
</dbReference>
<dbReference type="AlphaFoldDB" id="A0A2V1GXI2"/>
<dbReference type="InterPro" id="IPR011322">
    <property type="entry name" value="N-reg_PII-like_a/b"/>
</dbReference>
<dbReference type="InterPro" id="IPR015867">
    <property type="entry name" value="N-reg_PII/ATP_PRibTrfase_C"/>
</dbReference>
<dbReference type="Pfam" id="PF03091">
    <property type="entry name" value="CutA1"/>
    <property type="match status" value="1"/>
</dbReference>
<dbReference type="SUPFAM" id="SSF54913">
    <property type="entry name" value="GlnB-like"/>
    <property type="match status" value="1"/>
</dbReference>
<gene>
    <name evidence="2" type="ORF">DC094_16355</name>
</gene>
<dbReference type="Gene3D" id="3.30.70.120">
    <property type="match status" value="1"/>
</dbReference>
<evidence type="ECO:0000313" key="2">
    <source>
        <dbReference type="EMBL" id="PVZ66415.1"/>
    </source>
</evidence>
<comment type="caution">
    <text evidence="2">The sequence shown here is derived from an EMBL/GenBank/DDBJ whole genome shotgun (WGS) entry which is preliminary data.</text>
</comment>
<protein>
    <submittedName>
        <fullName evidence="2">Divalent-cation tolerance protein CutA</fullName>
    </submittedName>
</protein>
<keyword evidence="3" id="KW-1185">Reference proteome</keyword>
<name>A0A2V1GXI2_9GAMM</name>
<dbReference type="OrthoDB" id="37622at2"/>
<sequence length="101" mass="11705">MIAFCSCPDIEIARRVSDQMVREKLAACVSLFPGIESIYQWQDEIEHAQEVMLMIKTTKANWKSLEKLILDKHPYELPELIAVDISNGIPDYLSWIEKHTQ</sequence>
<dbReference type="PANTHER" id="PTHR23419:SF8">
    <property type="entry name" value="FI09726P"/>
    <property type="match status" value="1"/>
</dbReference>
<accession>A0A2V1GXI2</accession>